<dbReference type="SMART" id="SM00966">
    <property type="entry name" value="SpoVT_AbrB"/>
    <property type="match status" value="1"/>
</dbReference>
<proteinExistence type="predicted"/>
<comment type="caution">
    <text evidence="2">The sequence shown here is derived from an EMBL/GenBank/DDBJ whole genome shotgun (WGS) entry which is preliminary data.</text>
</comment>
<feature type="domain" description="SpoVT-AbrB" evidence="1">
    <location>
        <begin position="7"/>
        <end position="52"/>
    </location>
</feature>
<gene>
    <name evidence="2" type="ORF">JYU14_00365</name>
</gene>
<dbReference type="InterPro" id="IPR013432">
    <property type="entry name" value="Doc_partner"/>
</dbReference>
<organism evidence="2 3">
    <name type="scientific">Simkania negevensis</name>
    <dbReference type="NCBI Taxonomy" id="83561"/>
    <lineage>
        <taxon>Bacteria</taxon>
        <taxon>Pseudomonadati</taxon>
        <taxon>Chlamydiota</taxon>
        <taxon>Chlamydiia</taxon>
        <taxon>Parachlamydiales</taxon>
        <taxon>Simkaniaceae</taxon>
        <taxon>Simkania</taxon>
    </lineage>
</organism>
<dbReference type="EMBL" id="JAFITR010000004">
    <property type="protein sequence ID" value="MBN4066525.1"/>
    <property type="molecule type" value="Genomic_DNA"/>
</dbReference>
<dbReference type="InterPro" id="IPR007159">
    <property type="entry name" value="SpoVT-AbrB_dom"/>
</dbReference>
<dbReference type="Proteomes" id="UP000722121">
    <property type="component" value="Unassembled WGS sequence"/>
</dbReference>
<dbReference type="SUPFAM" id="SSF89447">
    <property type="entry name" value="AbrB/MazE/MraZ-like"/>
    <property type="match status" value="1"/>
</dbReference>
<reference evidence="2 3" key="1">
    <citation type="submission" date="2021-02" db="EMBL/GenBank/DDBJ databases">
        <title>Activity-based single-cell genomes from oceanic crustal fluid captures similar information to metagenomic and metatranscriptomic surveys with orders of magnitude less sampling.</title>
        <authorList>
            <person name="D'Angelo T.S."/>
            <person name="Orcutt B.N."/>
        </authorList>
    </citation>
    <scope>NUCLEOTIDE SEQUENCE [LARGE SCALE GENOMIC DNA]</scope>
    <source>
        <strain evidence="2">AH-315-G07</strain>
    </source>
</reference>
<dbReference type="InterPro" id="IPR037914">
    <property type="entry name" value="SpoVT-AbrB_sf"/>
</dbReference>
<evidence type="ECO:0000313" key="2">
    <source>
        <dbReference type="EMBL" id="MBN4066525.1"/>
    </source>
</evidence>
<accession>A0ABS3AQC0</accession>
<evidence type="ECO:0000259" key="1">
    <source>
        <dbReference type="SMART" id="SM00966"/>
    </source>
</evidence>
<protein>
    <recommendedName>
        <fullName evidence="1">SpoVT-AbrB domain-containing protein</fullName>
    </recommendedName>
</protein>
<dbReference type="NCBIfam" id="TIGR02609">
    <property type="entry name" value="doc_partner"/>
    <property type="match status" value="1"/>
</dbReference>
<dbReference type="Pfam" id="PF04014">
    <property type="entry name" value="MazE_antitoxin"/>
    <property type="match status" value="1"/>
</dbReference>
<keyword evidence="3" id="KW-1185">Reference proteome</keyword>
<name>A0ABS3AQC0_9BACT</name>
<evidence type="ECO:0000313" key="3">
    <source>
        <dbReference type="Proteomes" id="UP000722121"/>
    </source>
</evidence>
<sequence length="74" mass="8224">MKPLKVTSIGNSLGIALPKAILEKLKIQKGDSLYPIETPNGLELTPYDPTFAKQMEIAEAIMKEDRDVLRKLAK</sequence>
<dbReference type="Gene3D" id="2.10.260.10">
    <property type="match status" value="1"/>
</dbReference>